<keyword evidence="6" id="KW-0999">Mitochondrion inner membrane</keyword>
<dbReference type="PRINTS" id="PR00784">
    <property type="entry name" value="MTUNCOUPLING"/>
</dbReference>
<feature type="repeat" description="Solcar" evidence="10">
    <location>
        <begin position="57"/>
        <end position="151"/>
    </location>
</feature>
<name>A0A151PJC1_ALLMI</name>
<keyword evidence="5" id="KW-0677">Repeat</keyword>
<feature type="repeat" description="Solcar" evidence="10">
    <location>
        <begin position="160"/>
        <end position="250"/>
    </location>
</feature>
<evidence type="ECO:0000256" key="7">
    <source>
        <dbReference type="ARBA" id="ARBA00022989"/>
    </source>
</evidence>
<proteinExistence type="inferred from homology"/>
<comment type="caution">
    <text evidence="12">The sequence shown here is derived from an EMBL/GenBank/DDBJ whole genome shotgun (WGS) entry which is preliminary data.</text>
</comment>
<dbReference type="Proteomes" id="UP000050525">
    <property type="component" value="Unassembled WGS sequence"/>
</dbReference>
<comment type="similarity">
    <text evidence="2">Belongs to the mitochondrial carrier (TC 2.A.29) family.</text>
</comment>
<evidence type="ECO:0000256" key="8">
    <source>
        <dbReference type="ARBA" id="ARBA00023128"/>
    </source>
</evidence>
<evidence type="ECO:0000256" key="10">
    <source>
        <dbReference type="PROSITE-ProRule" id="PRU00282"/>
    </source>
</evidence>
<dbReference type="eggNOG" id="KOG0753">
    <property type="taxonomic scope" value="Eukaryota"/>
</dbReference>
<dbReference type="SUPFAM" id="SSF103506">
    <property type="entry name" value="Mitochondrial carrier"/>
    <property type="match status" value="2"/>
</dbReference>
<dbReference type="FunFam" id="1.50.40.10:FF:000008">
    <property type="entry name" value="Mitochondrial uncoupling protein 2"/>
    <property type="match status" value="2"/>
</dbReference>
<evidence type="ECO:0000313" key="13">
    <source>
        <dbReference type="Proteomes" id="UP000050525"/>
    </source>
</evidence>
<evidence type="ECO:0000256" key="11">
    <source>
        <dbReference type="SAM" id="MobiDB-lite"/>
    </source>
</evidence>
<dbReference type="AlphaFoldDB" id="A0A151PJC1"/>
<gene>
    <name evidence="12" type="primary">UCP3</name>
    <name evidence="12" type="ORF">Y1Q_0020581</name>
</gene>
<dbReference type="Pfam" id="PF00153">
    <property type="entry name" value="Mito_carr"/>
    <property type="match status" value="6"/>
</dbReference>
<dbReference type="PROSITE" id="PS50920">
    <property type="entry name" value="SOLCAR"/>
    <property type="match status" value="6"/>
</dbReference>
<sequence>MPAATPYGRGDRPCKAQEQPPFYLQEAQLAAGSAVASWPLPSLPVTMVGLKPTDVPPSALVKFLSAGTAACIADLCTFPLDTAKVRLQIQGEAKPVRNMAVVQYKGVFGTLATMVKTEGPSSLYNGLVAGLQRQMSFASIRIGLYDSVKQFYSSKGSDSTGILTRLLAGCTTGAMAVTCAQPTDVVKVRFQAHVTLMDGSKKYNGTVDAYKTIAKEEGVRGLWKGTLPNITRNAIVNCGELVTYDLIKEALIKYHVMTDNFPCHFVAAFGAGFCATVVASPVDVVKTRYMNSARGQYKNALNCMLTMVIKEGPAAFYKGFVPSFLRLGSWNIVMFVSYEQLKRAMVLAQLGQGQEEIDQTVMEQLGAPDLVEAAGRSSKRRAGMSAAGENQRPRATRRRKDDRIAQRRGARSTSLPPDRGRGRASCSPLPSSAACFLAPPRRPVAISGAASRMVGFKPTDVPPTAAVKFVGAGTAACIADLITFPLDTAKVRLQIQGETKAAGSMKTVQYKGVFGTIATMVKTEGPRSLYNGLVAGLQRQMSFASVRIGLYDSVKQIYTKGAEHAGIGSRLLAGCTTGAMAVAVAQPTDVVKVRFQAQVRTGSGRRYQGTMDAYKTIAREEGIRGLWKGTSPNVARNAIVNCTELVTYDLIKDLLLRSNLMTDNLPCHFTSAFGAGFCTTLIASPVDVVKTRYMNSPPGQYSSAVSCALTMLRTEGPLACYKGFMPSFLRLGSWNVVMFVTYEQLKRAMMAARGSWEAPF</sequence>
<evidence type="ECO:0000256" key="4">
    <source>
        <dbReference type="ARBA" id="ARBA00022692"/>
    </source>
</evidence>
<dbReference type="PANTHER" id="PTHR45618">
    <property type="entry name" value="MITOCHONDRIAL DICARBOXYLATE CARRIER-RELATED"/>
    <property type="match status" value="1"/>
</dbReference>
<accession>A0A151PJC1</accession>
<evidence type="ECO:0000256" key="1">
    <source>
        <dbReference type="ARBA" id="ARBA00004448"/>
    </source>
</evidence>
<organism evidence="12 13">
    <name type="scientific">Alligator mississippiensis</name>
    <name type="common">American alligator</name>
    <dbReference type="NCBI Taxonomy" id="8496"/>
    <lineage>
        <taxon>Eukaryota</taxon>
        <taxon>Metazoa</taxon>
        <taxon>Chordata</taxon>
        <taxon>Craniata</taxon>
        <taxon>Vertebrata</taxon>
        <taxon>Euteleostomi</taxon>
        <taxon>Archelosauria</taxon>
        <taxon>Archosauria</taxon>
        <taxon>Crocodylia</taxon>
        <taxon>Alligatoridae</taxon>
        <taxon>Alligatorinae</taxon>
        <taxon>Alligator</taxon>
    </lineage>
</organism>
<evidence type="ECO:0000313" key="12">
    <source>
        <dbReference type="EMBL" id="KYO49082.1"/>
    </source>
</evidence>
<evidence type="ECO:0000256" key="9">
    <source>
        <dbReference type="ARBA" id="ARBA00023136"/>
    </source>
</evidence>
<dbReference type="InterPro" id="IPR018108">
    <property type="entry name" value="MCP_transmembrane"/>
</dbReference>
<keyword evidence="9 10" id="KW-0472">Membrane</keyword>
<dbReference type="GO" id="GO:0005743">
    <property type="term" value="C:mitochondrial inner membrane"/>
    <property type="evidence" value="ECO:0007669"/>
    <property type="project" value="UniProtKB-SubCell"/>
</dbReference>
<feature type="repeat" description="Solcar" evidence="10">
    <location>
        <begin position="565"/>
        <end position="654"/>
    </location>
</feature>
<feature type="repeat" description="Solcar" evidence="10">
    <location>
        <begin position="259"/>
        <end position="344"/>
    </location>
</feature>
<dbReference type="InterPro" id="IPR023395">
    <property type="entry name" value="MCP_dom_sf"/>
</dbReference>
<evidence type="ECO:0000256" key="6">
    <source>
        <dbReference type="ARBA" id="ARBA00022792"/>
    </source>
</evidence>
<dbReference type="GO" id="GO:0055085">
    <property type="term" value="P:transmembrane transport"/>
    <property type="evidence" value="ECO:0007669"/>
    <property type="project" value="InterPro"/>
</dbReference>
<evidence type="ECO:0000256" key="2">
    <source>
        <dbReference type="ARBA" id="ARBA00006375"/>
    </source>
</evidence>
<evidence type="ECO:0000256" key="3">
    <source>
        <dbReference type="ARBA" id="ARBA00022448"/>
    </source>
</evidence>
<reference evidence="12 13" key="1">
    <citation type="journal article" date="2012" name="Genome Biol.">
        <title>Sequencing three crocodilian genomes to illuminate the evolution of archosaurs and amniotes.</title>
        <authorList>
            <person name="St John J.A."/>
            <person name="Braun E.L."/>
            <person name="Isberg S.R."/>
            <person name="Miles L.G."/>
            <person name="Chong A.Y."/>
            <person name="Gongora J."/>
            <person name="Dalzell P."/>
            <person name="Moran C."/>
            <person name="Bed'hom B."/>
            <person name="Abzhanov A."/>
            <person name="Burgess S.C."/>
            <person name="Cooksey A.M."/>
            <person name="Castoe T.A."/>
            <person name="Crawford N.G."/>
            <person name="Densmore L.D."/>
            <person name="Drew J.C."/>
            <person name="Edwards S.V."/>
            <person name="Faircloth B.C."/>
            <person name="Fujita M.K."/>
            <person name="Greenwold M.J."/>
            <person name="Hoffmann F.G."/>
            <person name="Howard J.M."/>
            <person name="Iguchi T."/>
            <person name="Janes D.E."/>
            <person name="Khan S.Y."/>
            <person name="Kohno S."/>
            <person name="de Koning A.J."/>
            <person name="Lance S.L."/>
            <person name="McCarthy F.M."/>
            <person name="McCormack J.E."/>
            <person name="Merchant M.E."/>
            <person name="Peterson D.G."/>
            <person name="Pollock D.D."/>
            <person name="Pourmand N."/>
            <person name="Raney B.J."/>
            <person name="Roessler K.A."/>
            <person name="Sanford J.R."/>
            <person name="Sawyer R.H."/>
            <person name="Schmidt C.J."/>
            <person name="Triplett E.W."/>
            <person name="Tuberville T.D."/>
            <person name="Venegas-Anaya M."/>
            <person name="Howard J.T."/>
            <person name="Jarvis E.D."/>
            <person name="Guillette L.J.Jr."/>
            <person name="Glenn T.C."/>
            <person name="Green R.E."/>
            <person name="Ray D.A."/>
        </authorList>
    </citation>
    <scope>NUCLEOTIDE SEQUENCE [LARGE SCALE GENOMIC DNA]</scope>
    <source>
        <strain evidence="12">KSC_2009_1</strain>
    </source>
</reference>
<dbReference type="InterPro" id="IPR002067">
    <property type="entry name" value="MCP"/>
</dbReference>
<dbReference type="EMBL" id="AKHW03000111">
    <property type="protein sequence ID" value="KYO49082.1"/>
    <property type="molecule type" value="Genomic_DNA"/>
</dbReference>
<keyword evidence="3" id="KW-0813">Transport</keyword>
<dbReference type="STRING" id="8496.A0A151PJC1"/>
<keyword evidence="13" id="KW-1185">Reference proteome</keyword>
<protein>
    <submittedName>
        <fullName evidence="12">Mitochondrial uncoupling protein 3</fullName>
    </submittedName>
</protein>
<feature type="region of interest" description="Disordered" evidence="11">
    <location>
        <begin position="374"/>
        <end position="432"/>
    </location>
</feature>
<feature type="repeat" description="Solcar" evidence="10">
    <location>
        <begin position="663"/>
        <end position="748"/>
    </location>
</feature>
<keyword evidence="7" id="KW-1133">Transmembrane helix</keyword>
<comment type="subcellular location">
    <subcellularLocation>
        <location evidence="1">Mitochondrion inner membrane</location>
        <topology evidence="1">Multi-pass membrane protein</topology>
    </subcellularLocation>
</comment>
<keyword evidence="8" id="KW-0496">Mitochondrion</keyword>
<keyword evidence="4 10" id="KW-0812">Transmembrane</keyword>
<evidence type="ECO:0000256" key="5">
    <source>
        <dbReference type="ARBA" id="ARBA00022737"/>
    </source>
</evidence>
<dbReference type="InterPro" id="IPR050391">
    <property type="entry name" value="Mito_Metabolite_Transporter"/>
</dbReference>
<dbReference type="Gene3D" id="1.50.40.10">
    <property type="entry name" value="Mitochondrial carrier domain"/>
    <property type="match status" value="2"/>
</dbReference>
<feature type="repeat" description="Solcar" evidence="10">
    <location>
        <begin position="463"/>
        <end position="557"/>
    </location>
</feature>